<dbReference type="InterPro" id="IPR011006">
    <property type="entry name" value="CheY-like_superfamily"/>
</dbReference>
<evidence type="ECO:0000256" key="1">
    <source>
        <dbReference type="ARBA" id="ARBA00000085"/>
    </source>
</evidence>
<dbReference type="GO" id="GO:0005886">
    <property type="term" value="C:plasma membrane"/>
    <property type="evidence" value="ECO:0007669"/>
    <property type="project" value="UniProtKB-SubCell"/>
</dbReference>
<dbReference type="InterPro" id="IPR029016">
    <property type="entry name" value="GAF-like_dom_sf"/>
</dbReference>
<dbReference type="Pfam" id="PF13185">
    <property type="entry name" value="GAF_2"/>
    <property type="match status" value="1"/>
</dbReference>
<dbReference type="RefSeq" id="WP_213147543.1">
    <property type="nucleotide sequence ID" value="NZ_JAGYPE020000087.1"/>
</dbReference>
<dbReference type="Pfam" id="PF00072">
    <property type="entry name" value="Response_reg"/>
    <property type="match status" value="1"/>
</dbReference>
<proteinExistence type="inferred from homology"/>
<dbReference type="SUPFAM" id="SSF47384">
    <property type="entry name" value="Homodimeric domain of signal transducing histidine kinase"/>
    <property type="match status" value="1"/>
</dbReference>
<keyword evidence="15" id="KW-0175">Coiled coil</keyword>
<dbReference type="PROSITE" id="PS50110">
    <property type="entry name" value="RESPONSE_REGULATORY"/>
    <property type="match status" value="1"/>
</dbReference>
<evidence type="ECO:0000313" key="22">
    <source>
        <dbReference type="Proteomes" id="UP000677265"/>
    </source>
</evidence>
<dbReference type="Gene3D" id="3.30.565.10">
    <property type="entry name" value="Histidine kinase-like ATPase, C-terminal domain"/>
    <property type="match status" value="1"/>
</dbReference>
<dbReference type="Pfam" id="PF02518">
    <property type="entry name" value="HATPase_c"/>
    <property type="match status" value="1"/>
</dbReference>
<keyword evidence="16" id="KW-0812">Transmembrane</keyword>
<keyword evidence="6 14" id="KW-0597">Phosphoprotein</keyword>
<evidence type="ECO:0000256" key="4">
    <source>
        <dbReference type="ARBA" id="ARBA00012438"/>
    </source>
</evidence>
<dbReference type="Pfam" id="PF00512">
    <property type="entry name" value="HisKA"/>
    <property type="match status" value="1"/>
</dbReference>
<dbReference type="InterPro" id="IPR001789">
    <property type="entry name" value="Sig_transdc_resp-reg_receiver"/>
</dbReference>
<evidence type="ECO:0000256" key="8">
    <source>
        <dbReference type="ARBA" id="ARBA00022741"/>
    </source>
</evidence>
<dbReference type="PANTHER" id="PTHR45339">
    <property type="entry name" value="HYBRID SIGNAL TRANSDUCTION HISTIDINE KINASE J"/>
    <property type="match status" value="1"/>
</dbReference>
<dbReference type="InterPro" id="IPR003018">
    <property type="entry name" value="GAF"/>
</dbReference>
<dbReference type="SUPFAM" id="SSF55781">
    <property type="entry name" value="GAF domain-like"/>
    <property type="match status" value="1"/>
</dbReference>
<dbReference type="AlphaFoldDB" id="A0A942TA17"/>
<evidence type="ECO:0000256" key="13">
    <source>
        <dbReference type="ARBA" id="ARBA00074306"/>
    </source>
</evidence>
<dbReference type="SUPFAM" id="SSF55874">
    <property type="entry name" value="ATPase domain of HSP90 chaperone/DNA topoisomerase II/histidine kinase"/>
    <property type="match status" value="1"/>
</dbReference>
<evidence type="ECO:0000256" key="2">
    <source>
        <dbReference type="ARBA" id="ARBA00004651"/>
    </source>
</evidence>
<feature type="coiled-coil region" evidence="15">
    <location>
        <begin position="112"/>
        <end position="166"/>
    </location>
</feature>
<dbReference type="InterPro" id="IPR003661">
    <property type="entry name" value="HisK_dim/P_dom"/>
</dbReference>
<keyword evidence="22" id="KW-1185">Reference proteome</keyword>
<dbReference type="InterPro" id="IPR005467">
    <property type="entry name" value="His_kinase_dom"/>
</dbReference>
<reference evidence="20" key="1">
    <citation type="submission" date="2021-05" db="EMBL/GenBank/DDBJ databases">
        <title>Novel Bacillus species.</title>
        <authorList>
            <person name="Liu G."/>
        </authorList>
    </citation>
    <scope>NUCLEOTIDE SEQUENCE</scope>
    <source>
        <strain evidence="20 22">FJAT-50051</strain>
    </source>
</reference>
<evidence type="ECO:0000256" key="7">
    <source>
        <dbReference type="ARBA" id="ARBA00022679"/>
    </source>
</evidence>
<evidence type="ECO:0000256" key="9">
    <source>
        <dbReference type="ARBA" id="ARBA00022777"/>
    </source>
</evidence>
<comment type="caution">
    <text evidence="20">The sequence shown here is derived from an EMBL/GenBank/DDBJ whole genome shotgun (WGS) entry which is preliminary data.</text>
</comment>
<evidence type="ECO:0000256" key="10">
    <source>
        <dbReference type="ARBA" id="ARBA00022840"/>
    </source>
</evidence>
<dbReference type="Gene3D" id="3.40.50.2300">
    <property type="match status" value="1"/>
</dbReference>
<evidence type="ECO:0000256" key="12">
    <source>
        <dbReference type="ARBA" id="ARBA00023136"/>
    </source>
</evidence>
<dbReference type="InterPro" id="IPR036097">
    <property type="entry name" value="HisK_dim/P_sf"/>
</dbReference>
<evidence type="ECO:0000313" key="20">
    <source>
        <dbReference type="EMBL" id="MBS4187713.1"/>
    </source>
</evidence>
<dbReference type="SMART" id="SM00304">
    <property type="entry name" value="HAMP"/>
    <property type="match status" value="1"/>
</dbReference>
<dbReference type="GO" id="GO:0005524">
    <property type="term" value="F:ATP binding"/>
    <property type="evidence" value="ECO:0007669"/>
    <property type="project" value="UniProtKB-KW"/>
</dbReference>
<dbReference type="PROSITE" id="PS50109">
    <property type="entry name" value="HIS_KIN"/>
    <property type="match status" value="1"/>
</dbReference>
<keyword evidence="12 16" id="KW-0472">Membrane</keyword>
<evidence type="ECO:0000259" key="19">
    <source>
        <dbReference type="PROSITE" id="PS50885"/>
    </source>
</evidence>
<dbReference type="SUPFAM" id="SSF52172">
    <property type="entry name" value="CheY-like"/>
    <property type="match status" value="1"/>
</dbReference>
<dbReference type="EMBL" id="JAGYPE020000087">
    <property type="protein sequence ID" value="MCH6269259.1"/>
    <property type="molecule type" value="Genomic_DNA"/>
</dbReference>
<feature type="transmembrane region" description="Helical" evidence="16">
    <location>
        <begin position="6"/>
        <end position="27"/>
    </location>
</feature>
<dbReference type="CDD" id="cd17546">
    <property type="entry name" value="REC_hyHK_CKI1_RcsC-like"/>
    <property type="match status" value="1"/>
</dbReference>
<evidence type="ECO:0000256" key="14">
    <source>
        <dbReference type="PROSITE-ProRule" id="PRU00169"/>
    </source>
</evidence>
<evidence type="ECO:0000256" key="16">
    <source>
        <dbReference type="SAM" id="Phobius"/>
    </source>
</evidence>
<evidence type="ECO:0000259" key="17">
    <source>
        <dbReference type="PROSITE" id="PS50109"/>
    </source>
</evidence>
<evidence type="ECO:0000256" key="11">
    <source>
        <dbReference type="ARBA" id="ARBA00023012"/>
    </source>
</evidence>
<evidence type="ECO:0000256" key="3">
    <source>
        <dbReference type="ARBA" id="ARBA00006402"/>
    </source>
</evidence>
<comment type="similarity">
    <text evidence="3">In the N-terminal section; belongs to the phytochrome family.</text>
</comment>
<evidence type="ECO:0000256" key="5">
    <source>
        <dbReference type="ARBA" id="ARBA00022475"/>
    </source>
</evidence>
<evidence type="ECO:0000313" key="21">
    <source>
        <dbReference type="EMBL" id="MCH6269259.1"/>
    </source>
</evidence>
<organism evidence="20">
    <name type="scientific">Neobacillus citreus</name>
    <dbReference type="NCBI Taxonomy" id="2833578"/>
    <lineage>
        <taxon>Bacteria</taxon>
        <taxon>Bacillati</taxon>
        <taxon>Bacillota</taxon>
        <taxon>Bacilli</taxon>
        <taxon>Bacillales</taxon>
        <taxon>Bacillaceae</taxon>
        <taxon>Neobacillus</taxon>
    </lineage>
</organism>
<feature type="domain" description="Response regulatory" evidence="18">
    <location>
        <begin position="796"/>
        <end position="913"/>
    </location>
</feature>
<feature type="transmembrane region" description="Helical" evidence="16">
    <location>
        <begin position="189"/>
        <end position="208"/>
    </location>
</feature>
<evidence type="ECO:0000259" key="18">
    <source>
        <dbReference type="PROSITE" id="PS50110"/>
    </source>
</evidence>
<keyword evidence="7" id="KW-0808">Transferase</keyword>
<dbReference type="SMART" id="SM00388">
    <property type="entry name" value="HisKA"/>
    <property type="match status" value="1"/>
</dbReference>
<keyword evidence="16" id="KW-1133">Transmembrane helix</keyword>
<accession>A0A942TA17</accession>
<dbReference type="Gene3D" id="3.30.450.40">
    <property type="match status" value="1"/>
</dbReference>
<dbReference type="PROSITE" id="PS50885">
    <property type="entry name" value="HAMP"/>
    <property type="match status" value="1"/>
</dbReference>
<dbReference type="EC" id="2.7.13.3" evidence="4"/>
<keyword evidence="5" id="KW-1003">Cell membrane</keyword>
<dbReference type="GO" id="GO:0000155">
    <property type="term" value="F:phosphorelay sensor kinase activity"/>
    <property type="evidence" value="ECO:0007669"/>
    <property type="project" value="InterPro"/>
</dbReference>
<name>A0A942TA17_9BACI</name>
<dbReference type="Proteomes" id="UP000677265">
    <property type="component" value="Unassembled WGS sequence"/>
</dbReference>
<keyword evidence="9" id="KW-0418">Kinase</keyword>
<comment type="subcellular location">
    <subcellularLocation>
        <location evidence="2">Cell membrane</location>
        <topology evidence="2">Multi-pass membrane protein</topology>
    </subcellularLocation>
</comment>
<dbReference type="InterPro" id="IPR003660">
    <property type="entry name" value="HAMP_dom"/>
</dbReference>
<dbReference type="CDD" id="cd16922">
    <property type="entry name" value="HATPase_EvgS-ArcB-TorS-like"/>
    <property type="match status" value="1"/>
</dbReference>
<feature type="domain" description="Histidine kinase" evidence="17">
    <location>
        <begin position="512"/>
        <end position="743"/>
    </location>
</feature>
<dbReference type="PANTHER" id="PTHR45339:SF1">
    <property type="entry name" value="HYBRID SIGNAL TRANSDUCTION HISTIDINE KINASE J"/>
    <property type="match status" value="1"/>
</dbReference>
<keyword evidence="11" id="KW-0902">Two-component regulatory system</keyword>
<dbReference type="FunFam" id="3.30.565.10:FF:000010">
    <property type="entry name" value="Sensor histidine kinase RcsC"/>
    <property type="match status" value="1"/>
</dbReference>
<dbReference type="Gene3D" id="6.10.340.10">
    <property type="match status" value="1"/>
</dbReference>
<dbReference type="Gene3D" id="1.10.287.130">
    <property type="match status" value="1"/>
</dbReference>
<dbReference type="CDD" id="cd00082">
    <property type="entry name" value="HisKA"/>
    <property type="match status" value="1"/>
</dbReference>
<gene>
    <name evidence="21" type="ORF">KHB02_027390</name>
    <name evidence="20" type="ORF">KHB02_40775</name>
</gene>
<dbReference type="PRINTS" id="PR00344">
    <property type="entry name" value="BCTRLSENSOR"/>
</dbReference>
<dbReference type="InterPro" id="IPR003594">
    <property type="entry name" value="HATPase_dom"/>
</dbReference>
<sequence>MKFKTQLFLCFGIIYGLYAVLHISLWVKMDNLNKEMDSSTKSYKVLNLTNILLDELNKYIKDSRELFANPPQELKEQITHERNQAFKNVNKTIADLQKFDSPQETQDIIKKLELSIQNYSEIEKEKDELINEGNLREVSQLYWFHAQKAAEKMLQVSKQLQTLQNQLTYKIMIQSYKDYSKISSLTTNYVILDYVIGSIMLIWILFAVTRRLNQVSAVMASVNFDRLDKLPRIKVKTKDEIGKIAISYNEMAQALEKHTKDEKELKKSAEEQSWLKTKVAEIATMYPGIANLETLAQMFITKITPMAGANYGVFYIKQGDKDEVYYQKYAGYAYNNQVIGTDRFSLGEGIVGQCALDNRMTLLKTVPENYIKISSGIGMASPSEILVLPAEFEGEVLAVIELATFESFDNLNQLMLKEVISNLGINIKSILRHMQVEKLLQESQSLTEELQSQSQELQAQQEELRTVNEQLEAQYENSEQKTKELENIKTILEEKAQQLTLSSQYKSEFLANMSHELRTPLNSLLILSQILAENTDGNLTPKQANYAETIFSSGNDLLNLINDILDIAKVEAGKMEIRIKEVELGDIKDFIESQFSPVARKKNIQFSIELAPDLPKFIYTDKQRLEQILKNLLSNAFKFTDNGFVSLTVNKVEIKTFSKQDPYPDIQLVFSVKDSGIGISQEKHEIIFDAFKQADGTINRKFGGTGLGLSISRELSHLLGGFIEVDSREGDGSTFSLYLPNKKNIKKIGISNAESEVAAALLEDSSLPVNSPVFDIKSDRSSVLKNDRKALLQGKKILVVDDDIRNIFAITTALENYQVEVLFAENGSEGISILQRNPDIDLVLMDIMMPEMDGFEAIQIIRSIPDFQNIPIIALTAKAMKYDRDQCIEAGASDYISKPVNLKQLISIMRVWLYDK</sequence>
<feature type="domain" description="HAMP" evidence="19">
    <location>
        <begin position="206"/>
        <end position="260"/>
    </location>
</feature>
<dbReference type="InterPro" id="IPR004358">
    <property type="entry name" value="Sig_transdc_His_kin-like_C"/>
</dbReference>
<keyword evidence="8" id="KW-0547">Nucleotide-binding</keyword>
<keyword evidence="10 21" id="KW-0067">ATP-binding</keyword>
<dbReference type="Pfam" id="PF00672">
    <property type="entry name" value="HAMP"/>
    <property type="match status" value="1"/>
</dbReference>
<dbReference type="InterPro" id="IPR036890">
    <property type="entry name" value="HATPase_C_sf"/>
</dbReference>
<evidence type="ECO:0000256" key="6">
    <source>
        <dbReference type="ARBA" id="ARBA00022553"/>
    </source>
</evidence>
<evidence type="ECO:0000256" key="15">
    <source>
        <dbReference type="SAM" id="Coils"/>
    </source>
</evidence>
<dbReference type="EMBL" id="JAGYPE010000009">
    <property type="protein sequence ID" value="MBS4187713.1"/>
    <property type="molecule type" value="Genomic_DNA"/>
</dbReference>
<feature type="coiled-coil region" evidence="15">
    <location>
        <begin position="436"/>
        <end position="498"/>
    </location>
</feature>
<feature type="modified residue" description="4-aspartylphosphate" evidence="14">
    <location>
        <position position="846"/>
    </location>
</feature>
<comment type="catalytic activity">
    <reaction evidence="1">
        <text>ATP + protein L-histidine = ADP + protein N-phospho-L-histidine.</text>
        <dbReference type="EC" id="2.7.13.3"/>
    </reaction>
</comment>
<dbReference type="SMART" id="SM00387">
    <property type="entry name" value="HATPase_c"/>
    <property type="match status" value="1"/>
</dbReference>
<dbReference type="SMART" id="SM00448">
    <property type="entry name" value="REC"/>
    <property type="match status" value="1"/>
</dbReference>
<protein>
    <recommendedName>
        <fullName evidence="13">Circadian input-output histidine kinase CikA</fullName>
        <ecNumber evidence="4">2.7.13.3</ecNumber>
    </recommendedName>
</protein>
<dbReference type="CDD" id="cd06225">
    <property type="entry name" value="HAMP"/>
    <property type="match status" value="1"/>
</dbReference>